<feature type="transmembrane region" description="Helical" evidence="1">
    <location>
        <begin position="401"/>
        <end position="418"/>
    </location>
</feature>
<dbReference type="InterPro" id="IPR025291">
    <property type="entry name" value="DUF4153"/>
</dbReference>
<feature type="transmembrane region" description="Helical" evidence="1">
    <location>
        <begin position="335"/>
        <end position="357"/>
    </location>
</feature>
<feature type="transmembrane region" description="Helical" evidence="1">
    <location>
        <begin position="25"/>
        <end position="43"/>
    </location>
</feature>
<dbReference type="EMBL" id="ABVL01000004">
    <property type="protein sequence ID" value="EDY20816.1"/>
    <property type="molecule type" value="Genomic_DNA"/>
</dbReference>
<feature type="transmembrane region" description="Helical" evidence="1">
    <location>
        <begin position="266"/>
        <end position="288"/>
    </location>
</feature>
<keyword evidence="3" id="KW-1185">Reference proteome</keyword>
<dbReference type="eggNOG" id="ENOG502Z93S">
    <property type="taxonomic scope" value="Bacteria"/>
</dbReference>
<feature type="transmembrane region" description="Helical" evidence="1">
    <location>
        <begin position="369"/>
        <end position="389"/>
    </location>
</feature>
<dbReference type="RefSeq" id="WP_006979338.1">
    <property type="nucleotide sequence ID" value="NZ_ABVL01000004.1"/>
</dbReference>
<dbReference type="Proteomes" id="UP000005824">
    <property type="component" value="Unassembled WGS sequence"/>
</dbReference>
<keyword evidence="1" id="KW-0472">Membrane</keyword>
<dbReference type="AlphaFoldDB" id="B4CZC5"/>
<accession>B4CZC5</accession>
<name>B4CZC5_9BACT</name>
<evidence type="ECO:0000313" key="2">
    <source>
        <dbReference type="EMBL" id="EDY20816.1"/>
    </source>
</evidence>
<dbReference type="Pfam" id="PF13687">
    <property type="entry name" value="DUF4153"/>
    <property type="match status" value="1"/>
</dbReference>
<feature type="transmembrane region" description="Helical" evidence="1">
    <location>
        <begin position="50"/>
        <end position="68"/>
    </location>
</feature>
<proteinExistence type="predicted"/>
<protein>
    <submittedName>
        <fullName evidence="2">Uncharacterized protein</fullName>
    </submittedName>
</protein>
<sequence>MNSSAVPPAIPIASAAVPAQFTGRLWPALTIGPILVWLADFLFWRQTPGFTLGLYFCTVALVVFALHARPGQRWRAGIACGLMGGAAMATAFETSFTNTLVLIGLLAVVVGESCYREIAGTAWARWSEALLSWVCAPGRWPWFFGRLGSNALVSVGMSKASGDVIARALQAIAPAACLGLVFLIVFQLGNAVFKELCNRVYTGVIDWLQNFDLSFDHLLFWFALSTLMLAFLQPRKGTEKPRIWTRQWSRVGRSDRTVAIWQSRSILFVINALFFAVNTIDVSYLWWHAELPKGVTHSEFLHSGVASLTFAALLSAVVLATLFQQSTEITRARGIKALALFWIVQNLVLIAGVFLRLKLYVEAYELSTARVYVGCFLLLVTAGFVLLALHVVREGSLNRLIWHNALAVFVLFYILQFPDVGGLVAQFNVDQWRKDRSRTLDFEYLENLGPSGWPALCSVATTEDRRRGDVIAVRQIVLKIARAEHERLAHADWRSFEIRRRAASQAVTKAADQIAAPL</sequence>
<dbReference type="STRING" id="497964.CfE428DRAFT_2013"/>
<feature type="transmembrane region" description="Helical" evidence="1">
    <location>
        <begin position="300"/>
        <end position="323"/>
    </location>
</feature>
<feature type="transmembrane region" description="Helical" evidence="1">
    <location>
        <begin position="99"/>
        <end position="119"/>
    </location>
</feature>
<evidence type="ECO:0000256" key="1">
    <source>
        <dbReference type="SAM" id="Phobius"/>
    </source>
</evidence>
<reference evidence="2 3" key="1">
    <citation type="journal article" date="2011" name="J. Bacteriol.">
        <title>Genome sequence of Chthoniobacter flavus Ellin428, an aerobic heterotrophic soil bacterium.</title>
        <authorList>
            <person name="Kant R."/>
            <person name="van Passel M.W."/>
            <person name="Palva A."/>
            <person name="Lucas S."/>
            <person name="Lapidus A."/>
            <person name="Glavina Del Rio T."/>
            <person name="Dalin E."/>
            <person name="Tice H."/>
            <person name="Bruce D."/>
            <person name="Goodwin L."/>
            <person name="Pitluck S."/>
            <person name="Larimer F.W."/>
            <person name="Land M.L."/>
            <person name="Hauser L."/>
            <person name="Sangwan P."/>
            <person name="de Vos W.M."/>
            <person name="Janssen P.H."/>
            <person name="Smidt H."/>
        </authorList>
    </citation>
    <scope>NUCLEOTIDE SEQUENCE [LARGE SCALE GENOMIC DNA]</scope>
    <source>
        <strain evidence="2 3">Ellin428</strain>
    </source>
</reference>
<feature type="transmembrane region" description="Helical" evidence="1">
    <location>
        <begin position="213"/>
        <end position="232"/>
    </location>
</feature>
<dbReference type="InParanoid" id="B4CZC5"/>
<comment type="caution">
    <text evidence="2">The sequence shown here is derived from an EMBL/GenBank/DDBJ whole genome shotgun (WGS) entry which is preliminary data.</text>
</comment>
<gene>
    <name evidence="2" type="ORF">CfE428DRAFT_2013</name>
</gene>
<feature type="transmembrane region" description="Helical" evidence="1">
    <location>
        <begin position="169"/>
        <end position="193"/>
    </location>
</feature>
<keyword evidence="1" id="KW-0812">Transmembrane</keyword>
<organism evidence="2 3">
    <name type="scientific">Chthoniobacter flavus Ellin428</name>
    <dbReference type="NCBI Taxonomy" id="497964"/>
    <lineage>
        <taxon>Bacteria</taxon>
        <taxon>Pseudomonadati</taxon>
        <taxon>Verrucomicrobiota</taxon>
        <taxon>Spartobacteria</taxon>
        <taxon>Chthoniobacterales</taxon>
        <taxon>Chthoniobacteraceae</taxon>
        <taxon>Chthoniobacter</taxon>
    </lineage>
</organism>
<keyword evidence="1" id="KW-1133">Transmembrane helix</keyword>
<evidence type="ECO:0000313" key="3">
    <source>
        <dbReference type="Proteomes" id="UP000005824"/>
    </source>
</evidence>